<protein>
    <recommendedName>
        <fullName evidence="4">PE-PGRS family protein</fullName>
    </recommendedName>
</protein>
<dbReference type="Proteomes" id="UP001055057">
    <property type="component" value="Unassembled WGS sequence"/>
</dbReference>
<evidence type="ECO:0000256" key="1">
    <source>
        <dbReference type="SAM" id="MobiDB-lite"/>
    </source>
</evidence>
<gene>
    <name evidence="2" type="ORF">MPOCJGCO_2592</name>
</gene>
<reference evidence="2" key="1">
    <citation type="journal article" date="2021" name="Front. Microbiol.">
        <title>Comprehensive Comparative Genomics and Phenotyping of Methylobacterium Species.</title>
        <authorList>
            <person name="Alessa O."/>
            <person name="Ogura Y."/>
            <person name="Fujitani Y."/>
            <person name="Takami H."/>
            <person name="Hayashi T."/>
            <person name="Sahin N."/>
            <person name="Tani A."/>
        </authorList>
    </citation>
    <scope>NUCLEOTIDE SEQUENCE</scope>
    <source>
        <strain evidence="2">DSM 23632</strain>
    </source>
</reference>
<name>A0ABQ4U304_9HYPH</name>
<feature type="region of interest" description="Disordered" evidence="1">
    <location>
        <begin position="439"/>
        <end position="501"/>
    </location>
</feature>
<organism evidence="2 3">
    <name type="scientific">Methylobacterium trifolii</name>
    <dbReference type="NCBI Taxonomy" id="1003092"/>
    <lineage>
        <taxon>Bacteria</taxon>
        <taxon>Pseudomonadati</taxon>
        <taxon>Pseudomonadota</taxon>
        <taxon>Alphaproteobacteria</taxon>
        <taxon>Hyphomicrobiales</taxon>
        <taxon>Methylobacteriaceae</taxon>
        <taxon>Methylobacterium</taxon>
    </lineage>
</organism>
<evidence type="ECO:0000313" key="3">
    <source>
        <dbReference type="Proteomes" id="UP001055057"/>
    </source>
</evidence>
<sequence length="501" mass="50875">MLEDALDLAVLALAQAQGQPEVVPLRPVEMGLDRPVLHAVDGDALAQLVEFGLAGVAPGADPVAAQPAGVGVGDHLGEAAVVGQQQQPLGVDVEAADRHHAGQVLGQLVEHGLAPLRVARRGDEAAGLVEDPEPGALADRHRLAVHHDPVVVGDVDRGRVEPHPVQGDAAGQDHRLGVPAGGEAGPRDRLGDALALVAALGRCGRLGRHGSLGGCRGFDGGRVHRGCGDGRVRLVRVRLMRGRGIGRPVRDELGLNGGPGGRAAAQGCVTAPVLGRLLGRRLRGFLGGLLRSLLGRTRVDVAVLRPVGPRAGEARPRLLLRVVGPAVGIRLGSPGLGRGFGGESLGGCLGCRGFGGGSAGLPRLRALRRLGCRRRLGGRGCLVGGGCLGSLGGLGGLGGLGNLGGLRYPGPFGGLRCVGPADGIVRGFGGRIVAHERAHNRARRPARGASADTGLFAGLRPGGTGLSGDHRRRSVSARETMGTRPEHAEGGPGGPPSLTRD</sequence>
<dbReference type="EMBL" id="BPRB01000140">
    <property type="protein sequence ID" value="GJE60480.1"/>
    <property type="molecule type" value="Genomic_DNA"/>
</dbReference>
<proteinExistence type="predicted"/>
<evidence type="ECO:0000313" key="2">
    <source>
        <dbReference type="EMBL" id="GJE60480.1"/>
    </source>
</evidence>
<accession>A0ABQ4U304</accession>
<keyword evidence="3" id="KW-1185">Reference proteome</keyword>
<reference evidence="2" key="2">
    <citation type="submission" date="2021-08" db="EMBL/GenBank/DDBJ databases">
        <authorList>
            <person name="Tani A."/>
            <person name="Ola A."/>
            <person name="Ogura Y."/>
            <person name="Katsura K."/>
            <person name="Hayashi T."/>
        </authorList>
    </citation>
    <scope>NUCLEOTIDE SEQUENCE</scope>
    <source>
        <strain evidence="2">DSM 23632</strain>
    </source>
</reference>
<comment type="caution">
    <text evidence="2">The sequence shown here is derived from an EMBL/GenBank/DDBJ whole genome shotgun (WGS) entry which is preliminary data.</text>
</comment>
<evidence type="ECO:0008006" key="4">
    <source>
        <dbReference type="Google" id="ProtNLM"/>
    </source>
</evidence>